<comment type="caution">
    <text evidence="7">The sequence shown here is derived from an EMBL/GenBank/DDBJ whole genome shotgun (WGS) entry which is preliminary data.</text>
</comment>
<feature type="signal peptide" evidence="5">
    <location>
        <begin position="1"/>
        <end position="31"/>
    </location>
</feature>
<dbReference type="PANTHER" id="PTHR46847:SF1">
    <property type="entry name" value="D-ALLOSE-BINDING PERIPLASMIC PROTEIN-RELATED"/>
    <property type="match status" value="1"/>
</dbReference>
<reference evidence="7" key="2">
    <citation type="submission" date="2021-09" db="EMBL/GenBank/DDBJ databases">
        <authorList>
            <person name="Gilroy R."/>
        </authorList>
    </citation>
    <scope>NUCLEOTIDE SEQUENCE</scope>
    <source>
        <strain evidence="7">ChiBcec21-2208</strain>
    </source>
</reference>
<sequence length="330" mass="33524">MRTKLFALATCLVMGIGLLTGCGSTSSGSTAQEPADTSSTTQSTAEADSADNQAATDAKIALITMDSIDQHWVTLNEGAQKAAEELGVTVDFMAPNTKDDALQIEQVNNAVAGGYDAILVAANGPDAISGALKEAAAAGVKIVYVDSPANVDAVATFSTDNAAAGKKAGEEMLKAFEAAGVTSGDIGVINVNAATDSCVKREEGFRSAFEGTDFNILETQYCEGDAAKSQSSAENFITQGVVGIFGANEGSTTGIGNAIKASGKTDIVGVGFDKSDAIMNLINDGYLLCTMAQNPDVMGYEGVKAAVAAINGEDLKGAVTDTGVSVLTKQ</sequence>
<dbReference type="PROSITE" id="PS51257">
    <property type="entry name" value="PROKAR_LIPOPROTEIN"/>
    <property type="match status" value="1"/>
</dbReference>
<evidence type="ECO:0000313" key="7">
    <source>
        <dbReference type="EMBL" id="HJG28087.1"/>
    </source>
</evidence>
<evidence type="ECO:0000256" key="5">
    <source>
        <dbReference type="SAM" id="SignalP"/>
    </source>
</evidence>
<organism evidence="7 8">
    <name type="scientific">Subdoligranulum variabile</name>
    <dbReference type="NCBI Taxonomy" id="214851"/>
    <lineage>
        <taxon>Bacteria</taxon>
        <taxon>Bacillati</taxon>
        <taxon>Bacillota</taxon>
        <taxon>Clostridia</taxon>
        <taxon>Eubacteriales</taxon>
        <taxon>Oscillospiraceae</taxon>
        <taxon>Subdoligranulum</taxon>
    </lineage>
</organism>
<feature type="compositionally biased region" description="Polar residues" evidence="4">
    <location>
        <begin position="31"/>
        <end position="51"/>
    </location>
</feature>
<evidence type="ECO:0000256" key="3">
    <source>
        <dbReference type="ARBA" id="ARBA00022729"/>
    </source>
</evidence>
<evidence type="ECO:0000256" key="1">
    <source>
        <dbReference type="ARBA" id="ARBA00004196"/>
    </source>
</evidence>
<dbReference type="Gene3D" id="3.40.50.2300">
    <property type="match status" value="2"/>
</dbReference>
<dbReference type="InterPro" id="IPR025997">
    <property type="entry name" value="SBP_2_dom"/>
</dbReference>
<dbReference type="EMBL" id="DYVE01000142">
    <property type="protein sequence ID" value="HJG28087.1"/>
    <property type="molecule type" value="Genomic_DNA"/>
</dbReference>
<protein>
    <submittedName>
        <fullName evidence="7">ABC transporter substrate-binding protein</fullName>
    </submittedName>
</protein>
<comment type="similarity">
    <text evidence="2">Belongs to the bacterial solute-binding protein 2 family.</text>
</comment>
<dbReference type="AlphaFoldDB" id="A0A921ILF1"/>
<dbReference type="SUPFAM" id="SSF53822">
    <property type="entry name" value="Periplasmic binding protein-like I"/>
    <property type="match status" value="1"/>
</dbReference>
<name>A0A921ILF1_9FIRM</name>
<dbReference type="Pfam" id="PF13407">
    <property type="entry name" value="Peripla_BP_4"/>
    <property type="match status" value="1"/>
</dbReference>
<accession>A0A921ILF1</accession>
<dbReference type="CDD" id="cd20008">
    <property type="entry name" value="PBP1_ABC_sugar_binding-like"/>
    <property type="match status" value="1"/>
</dbReference>
<evidence type="ECO:0000313" key="8">
    <source>
        <dbReference type="Proteomes" id="UP000782880"/>
    </source>
</evidence>
<feature type="region of interest" description="Disordered" evidence="4">
    <location>
        <begin position="25"/>
        <end position="51"/>
    </location>
</feature>
<feature type="domain" description="Periplasmic binding protein" evidence="6">
    <location>
        <begin position="60"/>
        <end position="313"/>
    </location>
</feature>
<dbReference type="Proteomes" id="UP000782880">
    <property type="component" value="Unassembled WGS sequence"/>
</dbReference>
<feature type="chain" id="PRO_5037393002" evidence="5">
    <location>
        <begin position="32"/>
        <end position="330"/>
    </location>
</feature>
<keyword evidence="3 5" id="KW-0732">Signal</keyword>
<gene>
    <name evidence="7" type="ORF">K8V20_05520</name>
</gene>
<evidence type="ECO:0000259" key="6">
    <source>
        <dbReference type="Pfam" id="PF13407"/>
    </source>
</evidence>
<dbReference type="PANTHER" id="PTHR46847">
    <property type="entry name" value="D-ALLOSE-BINDING PERIPLASMIC PROTEIN-RELATED"/>
    <property type="match status" value="1"/>
</dbReference>
<dbReference type="GO" id="GO:0030313">
    <property type="term" value="C:cell envelope"/>
    <property type="evidence" value="ECO:0007669"/>
    <property type="project" value="UniProtKB-SubCell"/>
</dbReference>
<evidence type="ECO:0000256" key="2">
    <source>
        <dbReference type="ARBA" id="ARBA00007639"/>
    </source>
</evidence>
<proteinExistence type="inferred from homology"/>
<reference evidence="7" key="1">
    <citation type="journal article" date="2021" name="PeerJ">
        <title>Extensive microbial diversity within the chicken gut microbiome revealed by metagenomics and culture.</title>
        <authorList>
            <person name="Gilroy R."/>
            <person name="Ravi A."/>
            <person name="Getino M."/>
            <person name="Pursley I."/>
            <person name="Horton D.L."/>
            <person name="Alikhan N.F."/>
            <person name="Baker D."/>
            <person name="Gharbi K."/>
            <person name="Hall N."/>
            <person name="Watson M."/>
            <person name="Adriaenssens E.M."/>
            <person name="Foster-Nyarko E."/>
            <person name="Jarju S."/>
            <person name="Secka A."/>
            <person name="Antonio M."/>
            <person name="Oren A."/>
            <person name="Chaudhuri R.R."/>
            <person name="La Ragione R."/>
            <person name="Hildebrand F."/>
            <person name="Pallen M.J."/>
        </authorList>
    </citation>
    <scope>NUCLEOTIDE SEQUENCE</scope>
    <source>
        <strain evidence="7">ChiBcec21-2208</strain>
    </source>
</reference>
<comment type="subcellular location">
    <subcellularLocation>
        <location evidence="1">Cell envelope</location>
    </subcellularLocation>
</comment>
<evidence type="ECO:0000256" key="4">
    <source>
        <dbReference type="SAM" id="MobiDB-lite"/>
    </source>
</evidence>
<dbReference type="InterPro" id="IPR028082">
    <property type="entry name" value="Peripla_BP_I"/>
</dbReference>
<dbReference type="GO" id="GO:0030246">
    <property type="term" value="F:carbohydrate binding"/>
    <property type="evidence" value="ECO:0007669"/>
    <property type="project" value="UniProtKB-ARBA"/>
</dbReference>